<accession>A0A6J6DH61</accession>
<evidence type="ECO:0000313" key="1">
    <source>
        <dbReference type="EMBL" id="CAB4562435.1"/>
    </source>
</evidence>
<organism evidence="1">
    <name type="scientific">freshwater metagenome</name>
    <dbReference type="NCBI Taxonomy" id="449393"/>
    <lineage>
        <taxon>unclassified sequences</taxon>
        <taxon>metagenomes</taxon>
        <taxon>ecological metagenomes</taxon>
    </lineage>
</organism>
<name>A0A6J6DH61_9ZZZZ</name>
<reference evidence="1" key="1">
    <citation type="submission" date="2020-05" db="EMBL/GenBank/DDBJ databases">
        <authorList>
            <person name="Chiriac C."/>
            <person name="Salcher M."/>
            <person name="Ghai R."/>
            <person name="Kavagutti S V."/>
        </authorList>
    </citation>
    <scope>NUCLEOTIDE SEQUENCE</scope>
</reference>
<dbReference type="AlphaFoldDB" id="A0A6J6DH61"/>
<sequence length="83" mass="8820">MRLMRRTSAASIPISAANMSMARSIAAVASGRPAPRYATVGVVFVTTDVVRHSIFGMSYTPEDIGRVMNGARIVPMSTHAPLS</sequence>
<proteinExistence type="predicted"/>
<protein>
    <submittedName>
        <fullName evidence="1">Unannotated protein</fullName>
    </submittedName>
</protein>
<dbReference type="EMBL" id="CAEZTI010000073">
    <property type="protein sequence ID" value="CAB4562435.1"/>
    <property type="molecule type" value="Genomic_DNA"/>
</dbReference>
<gene>
    <name evidence="1" type="ORF">UFOPK1619_00474</name>
</gene>